<accession>A0A565AX96</accession>
<keyword evidence="3" id="KW-1185">Reference proteome</keyword>
<comment type="caution">
    <text evidence="2">The sequence shown here is derived from an EMBL/GenBank/DDBJ whole genome shotgun (WGS) entry which is preliminary data.</text>
</comment>
<evidence type="ECO:0000313" key="3">
    <source>
        <dbReference type="Proteomes" id="UP000489600"/>
    </source>
</evidence>
<evidence type="ECO:0000313" key="2">
    <source>
        <dbReference type="EMBL" id="VVA93967.1"/>
    </source>
</evidence>
<dbReference type="EMBL" id="CABITT030000002">
    <property type="protein sequence ID" value="VVA93967.1"/>
    <property type="molecule type" value="Genomic_DNA"/>
</dbReference>
<feature type="compositionally biased region" description="Polar residues" evidence="1">
    <location>
        <begin position="41"/>
        <end position="64"/>
    </location>
</feature>
<gene>
    <name evidence="2" type="ORF">ANE_LOCUS4412</name>
</gene>
<feature type="compositionally biased region" description="Acidic residues" evidence="1">
    <location>
        <begin position="70"/>
        <end position="80"/>
    </location>
</feature>
<organism evidence="2 3">
    <name type="scientific">Arabis nemorensis</name>
    <dbReference type="NCBI Taxonomy" id="586526"/>
    <lineage>
        <taxon>Eukaryota</taxon>
        <taxon>Viridiplantae</taxon>
        <taxon>Streptophyta</taxon>
        <taxon>Embryophyta</taxon>
        <taxon>Tracheophyta</taxon>
        <taxon>Spermatophyta</taxon>
        <taxon>Magnoliopsida</taxon>
        <taxon>eudicotyledons</taxon>
        <taxon>Gunneridae</taxon>
        <taxon>Pentapetalae</taxon>
        <taxon>rosids</taxon>
        <taxon>malvids</taxon>
        <taxon>Brassicales</taxon>
        <taxon>Brassicaceae</taxon>
        <taxon>Arabideae</taxon>
        <taxon>Arabis</taxon>
    </lineage>
</organism>
<sequence length="80" mass="9046">MVGEKNNNGDNTDPQAALLQLLREMRTELRVCGERIDRMEQPQSRGSNNVQGPQQARRNVQNDNQRGEEDSGDDSMSETE</sequence>
<evidence type="ECO:0000256" key="1">
    <source>
        <dbReference type="SAM" id="MobiDB-lite"/>
    </source>
</evidence>
<dbReference type="Proteomes" id="UP000489600">
    <property type="component" value="Unassembled WGS sequence"/>
</dbReference>
<protein>
    <submittedName>
        <fullName evidence="2">Uncharacterized protein</fullName>
    </submittedName>
</protein>
<proteinExistence type="predicted"/>
<name>A0A565AX96_9BRAS</name>
<dbReference type="AlphaFoldDB" id="A0A565AX96"/>
<feature type="region of interest" description="Disordered" evidence="1">
    <location>
        <begin position="33"/>
        <end position="80"/>
    </location>
</feature>
<reference evidence="2" key="1">
    <citation type="submission" date="2019-07" db="EMBL/GenBank/DDBJ databases">
        <authorList>
            <person name="Dittberner H."/>
        </authorList>
    </citation>
    <scope>NUCLEOTIDE SEQUENCE [LARGE SCALE GENOMIC DNA]</scope>
</reference>